<dbReference type="Gene3D" id="1.20.1280.50">
    <property type="match status" value="1"/>
</dbReference>
<feature type="domain" description="F-box" evidence="3">
    <location>
        <begin position="1"/>
        <end position="47"/>
    </location>
</feature>
<keyword evidence="5" id="KW-1185">Reference proteome</keyword>
<evidence type="ECO:0000259" key="3">
    <source>
        <dbReference type="PROSITE" id="PS50181"/>
    </source>
</evidence>
<dbReference type="InterPro" id="IPR036047">
    <property type="entry name" value="F-box-like_dom_sf"/>
</dbReference>
<dbReference type="Pfam" id="PF12937">
    <property type="entry name" value="F-box-like"/>
    <property type="match status" value="1"/>
</dbReference>
<protein>
    <recommendedName>
        <fullName evidence="3">F-box domain-containing protein</fullName>
    </recommendedName>
</protein>
<dbReference type="EMBL" id="ML978122">
    <property type="protein sequence ID" value="KAF2103154.1"/>
    <property type="molecule type" value="Genomic_DNA"/>
</dbReference>
<dbReference type="InterPro" id="IPR001810">
    <property type="entry name" value="F-box_dom"/>
</dbReference>
<evidence type="ECO:0000256" key="2">
    <source>
        <dbReference type="ARBA" id="ARBA00022786"/>
    </source>
</evidence>
<evidence type="ECO:0000313" key="4">
    <source>
        <dbReference type="EMBL" id="KAF2103154.1"/>
    </source>
</evidence>
<dbReference type="Pfam" id="PF12014">
    <property type="entry name" value="Cyclin_D1_bind"/>
    <property type="match status" value="1"/>
</dbReference>
<accession>A0A9P4IL47</accession>
<reference evidence="4" key="1">
    <citation type="journal article" date="2020" name="Stud. Mycol.">
        <title>101 Dothideomycetes genomes: a test case for predicting lifestyles and emergence of pathogens.</title>
        <authorList>
            <person name="Haridas S."/>
            <person name="Albert R."/>
            <person name="Binder M."/>
            <person name="Bloem J."/>
            <person name="Labutti K."/>
            <person name="Salamov A."/>
            <person name="Andreopoulos B."/>
            <person name="Baker S."/>
            <person name="Barry K."/>
            <person name="Bills G."/>
            <person name="Bluhm B."/>
            <person name="Cannon C."/>
            <person name="Castanera R."/>
            <person name="Culley D."/>
            <person name="Daum C."/>
            <person name="Ezra D."/>
            <person name="Gonzalez J."/>
            <person name="Henrissat B."/>
            <person name="Kuo A."/>
            <person name="Liang C."/>
            <person name="Lipzen A."/>
            <person name="Lutzoni F."/>
            <person name="Magnuson J."/>
            <person name="Mondo S."/>
            <person name="Nolan M."/>
            <person name="Ohm R."/>
            <person name="Pangilinan J."/>
            <person name="Park H.-J."/>
            <person name="Ramirez L."/>
            <person name="Alfaro M."/>
            <person name="Sun H."/>
            <person name="Tritt A."/>
            <person name="Yoshinaga Y."/>
            <person name="Zwiers L.-H."/>
            <person name="Turgeon B."/>
            <person name="Goodwin S."/>
            <person name="Spatafora J."/>
            <person name="Crous P."/>
            <person name="Grigoriev I."/>
        </authorList>
    </citation>
    <scope>NUCLEOTIDE SEQUENCE</scope>
    <source>
        <strain evidence="4">CBS 133067</strain>
    </source>
</reference>
<evidence type="ECO:0000256" key="1">
    <source>
        <dbReference type="ARBA" id="ARBA00004906"/>
    </source>
</evidence>
<dbReference type="InterPro" id="IPR045048">
    <property type="entry name" value="FBXO31/39"/>
</dbReference>
<name>A0A9P4IL47_9PEZI</name>
<comment type="pathway">
    <text evidence="1">Protein modification; protein ubiquitination.</text>
</comment>
<dbReference type="SUPFAM" id="SSF81383">
    <property type="entry name" value="F-box domain"/>
    <property type="match status" value="1"/>
</dbReference>
<dbReference type="PROSITE" id="PS50181">
    <property type="entry name" value="FBOX"/>
    <property type="match status" value="1"/>
</dbReference>
<keyword evidence="2" id="KW-0833">Ubl conjugation pathway</keyword>
<dbReference type="PANTHER" id="PTHR10706:SF130">
    <property type="entry name" value="F-BOX ONLY PROTEIN 31"/>
    <property type="match status" value="1"/>
</dbReference>
<organism evidence="4 5">
    <name type="scientific">Rhizodiscina lignyota</name>
    <dbReference type="NCBI Taxonomy" id="1504668"/>
    <lineage>
        <taxon>Eukaryota</taxon>
        <taxon>Fungi</taxon>
        <taxon>Dikarya</taxon>
        <taxon>Ascomycota</taxon>
        <taxon>Pezizomycotina</taxon>
        <taxon>Dothideomycetes</taxon>
        <taxon>Pleosporomycetidae</taxon>
        <taxon>Aulographales</taxon>
        <taxon>Rhizodiscinaceae</taxon>
        <taxon>Rhizodiscina</taxon>
    </lineage>
</organism>
<evidence type="ECO:0000313" key="5">
    <source>
        <dbReference type="Proteomes" id="UP000799772"/>
    </source>
</evidence>
<proteinExistence type="predicted"/>
<dbReference type="AlphaFoldDB" id="A0A9P4IL47"/>
<gene>
    <name evidence="4" type="ORF">NA57DRAFT_63812</name>
</gene>
<sequence>MSPLLDLPAELIDHILSYVTPLDLVSVSWTCRLLHEHCLTDSLWHPHVNANLPNPLSSPSPYPSFRALYTAHHPYWFLTRHQLWFADTPHTGKLLLARYSPQRACIEAYSLNAERGAHTFQFWEHDREVIIHTFHPTVTLDLNAPVLKLDSAAYFRAELLRNQLASDGSSAGMPSKLQLEIPMSTYSNSRMAHGGAALYSQFMLTRPLPPHLISRGTAVWPPLVVPSPGPEGGERTRNESVQLYRGISHKPERWDEASQTTWRLRRWMEFTSRGHDPLGINLRVGEDVTTFGTLDMSAYTPTKSKPWQGIWVGDYSGHGCEFLVVLQPDEEEVRKGKRPLPQQAAVLLREMEERDRWQRREMGEEEEIPVAQSNLLLPEPSDVLPSDSAYHVVNVPDDDGGEEVALMELLAAPHHVETPLRFTSEDEPADADDDAYRGRIEAVKLTGDPNIPRGEYTFIAPDIGPAGLVRVATEEMFRGARVVRSVGHIAARGFREDGYTPSQLILVSHDTLAQYWEAFGHISFYKRVDIKPLLKTE</sequence>
<dbReference type="Proteomes" id="UP000799772">
    <property type="component" value="Unassembled WGS sequence"/>
</dbReference>
<dbReference type="OrthoDB" id="722566at2759"/>
<comment type="caution">
    <text evidence="4">The sequence shown here is derived from an EMBL/GenBank/DDBJ whole genome shotgun (WGS) entry which is preliminary data.</text>
</comment>
<dbReference type="PANTHER" id="PTHR10706">
    <property type="entry name" value="F-BOX FAMILY PROTEIN"/>
    <property type="match status" value="1"/>
</dbReference>